<dbReference type="CDD" id="cd19165">
    <property type="entry name" value="HemeO"/>
    <property type="match status" value="1"/>
</dbReference>
<evidence type="ECO:0000256" key="5">
    <source>
        <dbReference type="PIRSR" id="PIRSR000343-2"/>
    </source>
</evidence>
<sequence>MRQGTKAVHAMAEKSVFTKRFLKGDISKSEYGQYIRSLYFIYRAMENLLEQHQDHPAIEMIYFPEDLNREQALLDDLAYFYGPDLVPMLTDPMTMTPAVKQYVHALESACLVDPSLLVSHSYTRYLGDLSGGQILAKRLKKHILQLKKSDSSWHAQEGVSFYYFNTIGNTNEFKNMYRQQLDQVPVTESLKASIVEESIRCFELNIALFDEIQALSEANSLVQLDQVQAIPPPEPSPTASQKRDLPTLSTLSPATTILTSMVILIGCGFYMRQRS</sequence>
<proteinExistence type="predicted"/>
<evidence type="ECO:0000256" key="3">
    <source>
        <dbReference type="ARBA" id="ARBA00023004"/>
    </source>
</evidence>
<dbReference type="PIRSF" id="PIRSF000343">
    <property type="entry name" value="Haem_Oase"/>
    <property type="match status" value="1"/>
</dbReference>
<dbReference type="SUPFAM" id="SSF48613">
    <property type="entry name" value="Heme oxygenase-like"/>
    <property type="match status" value="1"/>
</dbReference>
<gene>
    <name evidence="7" type="ORF">DM01DRAFT_1336835</name>
</gene>
<keyword evidence="1 4" id="KW-0349">Heme</keyword>
<dbReference type="PANTHER" id="PTHR10720">
    <property type="entry name" value="HEME OXYGENASE"/>
    <property type="match status" value="1"/>
</dbReference>
<dbReference type="OrthoDB" id="652091at2759"/>
<evidence type="ECO:0000256" key="2">
    <source>
        <dbReference type="ARBA" id="ARBA00022723"/>
    </source>
</evidence>
<evidence type="ECO:0000313" key="7">
    <source>
        <dbReference type="EMBL" id="ORX52463.1"/>
    </source>
</evidence>
<dbReference type="GO" id="GO:0006979">
    <property type="term" value="P:response to oxidative stress"/>
    <property type="evidence" value="ECO:0007669"/>
    <property type="project" value="TreeGrafter"/>
</dbReference>
<evidence type="ECO:0000313" key="8">
    <source>
        <dbReference type="Proteomes" id="UP000242146"/>
    </source>
</evidence>
<feature type="binding site" description="axial binding residue" evidence="5">
    <location>
        <position position="9"/>
    </location>
    <ligand>
        <name>heme b</name>
        <dbReference type="ChEBI" id="CHEBI:60344"/>
    </ligand>
    <ligandPart>
        <name>Fe</name>
        <dbReference type="ChEBI" id="CHEBI:18248"/>
    </ligandPart>
</feature>
<keyword evidence="6" id="KW-0812">Transmembrane</keyword>
<keyword evidence="3 5" id="KW-0408">Iron</keyword>
<dbReference type="GO" id="GO:0042167">
    <property type="term" value="P:heme catabolic process"/>
    <property type="evidence" value="ECO:0007669"/>
    <property type="project" value="TreeGrafter"/>
</dbReference>
<feature type="binding site" evidence="4">
    <location>
        <position position="178"/>
    </location>
    <ligand>
        <name>heme b</name>
        <dbReference type="ChEBI" id="CHEBI:60344"/>
    </ligand>
</feature>
<keyword evidence="6" id="KW-1133">Transmembrane helix</keyword>
<dbReference type="GO" id="GO:0046872">
    <property type="term" value="F:metal ion binding"/>
    <property type="evidence" value="ECO:0007669"/>
    <property type="project" value="UniProtKB-KW"/>
</dbReference>
<keyword evidence="6" id="KW-0472">Membrane</keyword>
<accession>A0A1X2GFC8</accession>
<evidence type="ECO:0000256" key="1">
    <source>
        <dbReference type="ARBA" id="ARBA00022617"/>
    </source>
</evidence>
<dbReference type="PRINTS" id="PR00088">
    <property type="entry name" value="HAEMOXYGNASE"/>
</dbReference>
<feature type="transmembrane region" description="Helical" evidence="6">
    <location>
        <begin position="251"/>
        <end position="271"/>
    </location>
</feature>
<dbReference type="Pfam" id="PF01126">
    <property type="entry name" value="Heme_oxygenase"/>
    <property type="match status" value="1"/>
</dbReference>
<dbReference type="Proteomes" id="UP000242146">
    <property type="component" value="Unassembled WGS sequence"/>
</dbReference>
<dbReference type="InterPro" id="IPR002051">
    <property type="entry name" value="Haem_Oase"/>
</dbReference>
<dbReference type="GO" id="GO:0006788">
    <property type="term" value="P:heme oxidation"/>
    <property type="evidence" value="ECO:0007669"/>
    <property type="project" value="InterPro"/>
</dbReference>
<dbReference type="STRING" id="101127.A0A1X2GFC8"/>
<name>A0A1X2GFC8_9FUNG</name>
<dbReference type="InterPro" id="IPR016053">
    <property type="entry name" value="Haem_Oase-like"/>
</dbReference>
<dbReference type="Gene3D" id="1.20.910.10">
    <property type="entry name" value="Heme oxygenase-like"/>
    <property type="match status" value="1"/>
</dbReference>
<keyword evidence="8" id="KW-1185">Reference proteome</keyword>
<dbReference type="InterPro" id="IPR016084">
    <property type="entry name" value="Haem_Oase-like_multi-hlx"/>
</dbReference>
<dbReference type="EMBL" id="MCGT01000018">
    <property type="protein sequence ID" value="ORX52463.1"/>
    <property type="molecule type" value="Genomic_DNA"/>
</dbReference>
<evidence type="ECO:0000256" key="6">
    <source>
        <dbReference type="SAM" id="Phobius"/>
    </source>
</evidence>
<dbReference type="AlphaFoldDB" id="A0A1X2GFC8"/>
<reference evidence="7 8" key="1">
    <citation type="submission" date="2016-07" db="EMBL/GenBank/DDBJ databases">
        <title>Pervasive Adenine N6-methylation of Active Genes in Fungi.</title>
        <authorList>
            <consortium name="DOE Joint Genome Institute"/>
            <person name="Mondo S.J."/>
            <person name="Dannebaum R.O."/>
            <person name="Kuo R.C."/>
            <person name="Labutti K."/>
            <person name="Haridas S."/>
            <person name="Kuo A."/>
            <person name="Salamov A."/>
            <person name="Ahrendt S.R."/>
            <person name="Lipzen A."/>
            <person name="Sullivan W."/>
            <person name="Andreopoulos W.B."/>
            <person name="Clum A."/>
            <person name="Lindquist E."/>
            <person name="Daum C."/>
            <person name="Ramamoorthy G.K."/>
            <person name="Gryganskyi A."/>
            <person name="Culley D."/>
            <person name="Magnuson J.K."/>
            <person name="James T.Y."/>
            <person name="O'Malley M.A."/>
            <person name="Stajich J.E."/>
            <person name="Spatafora J.W."/>
            <person name="Visel A."/>
            <person name="Grigoriev I.V."/>
        </authorList>
    </citation>
    <scope>NUCLEOTIDE SEQUENCE [LARGE SCALE GENOMIC DNA]</scope>
    <source>
        <strain evidence="7 8">NRRL 3301</strain>
    </source>
</reference>
<protein>
    <recommendedName>
        <fullName evidence="9">Heme oxygenase-like protein</fullName>
    </recommendedName>
</protein>
<dbReference type="GO" id="GO:0020037">
    <property type="term" value="F:heme binding"/>
    <property type="evidence" value="ECO:0007669"/>
    <property type="project" value="TreeGrafter"/>
</dbReference>
<feature type="binding site" evidence="4">
    <location>
        <position position="2"/>
    </location>
    <ligand>
        <name>heme b</name>
        <dbReference type="ChEBI" id="CHEBI:60344"/>
    </ligand>
</feature>
<feature type="binding site" evidence="4">
    <location>
        <position position="122"/>
    </location>
    <ligand>
        <name>heme b</name>
        <dbReference type="ChEBI" id="CHEBI:60344"/>
    </ligand>
</feature>
<organism evidence="7 8">
    <name type="scientific">Hesseltinella vesiculosa</name>
    <dbReference type="NCBI Taxonomy" id="101127"/>
    <lineage>
        <taxon>Eukaryota</taxon>
        <taxon>Fungi</taxon>
        <taxon>Fungi incertae sedis</taxon>
        <taxon>Mucoromycota</taxon>
        <taxon>Mucoromycotina</taxon>
        <taxon>Mucoromycetes</taxon>
        <taxon>Mucorales</taxon>
        <taxon>Cunninghamellaceae</taxon>
        <taxon>Hesseltinella</taxon>
    </lineage>
</organism>
<comment type="caution">
    <text evidence="7">The sequence shown here is derived from an EMBL/GenBank/DDBJ whole genome shotgun (WGS) entry which is preliminary data.</text>
</comment>
<evidence type="ECO:0000256" key="4">
    <source>
        <dbReference type="PIRSR" id="PIRSR000343-1"/>
    </source>
</evidence>
<dbReference type="GO" id="GO:0004392">
    <property type="term" value="F:heme oxygenase (decyclizing) activity"/>
    <property type="evidence" value="ECO:0007669"/>
    <property type="project" value="InterPro"/>
</dbReference>
<dbReference type="PANTHER" id="PTHR10720:SF0">
    <property type="entry name" value="HEME OXYGENASE"/>
    <property type="match status" value="1"/>
</dbReference>
<keyword evidence="2 5" id="KW-0479">Metal-binding</keyword>
<evidence type="ECO:0008006" key="9">
    <source>
        <dbReference type="Google" id="ProtNLM"/>
    </source>
</evidence>